<feature type="region of interest" description="Disordered" evidence="1">
    <location>
        <begin position="1"/>
        <end position="28"/>
    </location>
</feature>
<organism evidence="3">
    <name type="scientific">Prasinoderma coloniale</name>
    <dbReference type="NCBI Taxonomy" id="156133"/>
    <lineage>
        <taxon>Eukaryota</taxon>
        <taxon>Viridiplantae</taxon>
        <taxon>Prasinodermophyta</taxon>
        <taxon>Prasinodermophyceae</taxon>
        <taxon>Prasinodermales</taxon>
        <taxon>Prasinodermaceae</taxon>
        <taxon>Prasinoderma</taxon>
    </lineage>
</organism>
<evidence type="ECO:0000256" key="1">
    <source>
        <dbReference type="SAM" id="MobiDB-lite"/>
    </source>
</evidence>
<evidence type="ECO:0000259" key="2">
    <source>
        <dbReference type="PROSITE" id="PS51166"/>
    </source>
</evidence>
<dbReference type="GO" id="GO:2001070">
    <property type="term" value="F:starch binding"/>
    <property type="evidence" value="ECO:0007669"/>
    <property type="project" value="InterPro"/>
</dbReference>
<dbReference type="SUPFAM" id="SSF49452">
    <property type="entry name" value="Starch-binding domain-like"/>
    <property type="match status" value="1"/>
</dbReference>
<dbReference type="EMBL" id="HBDZ01012802">
    <property type="protein sequence ID" value="CAD8246751.1"/>
    <property type="molecule type" value="Transcribed_RNA"/>
</dbReference>
<evidence type="ECO:0000313" key="3">
    <source>
        <dbReference type="EMBL" id="CAD8246751.1"/>
    </source>
</evidence>
<dbReference type="CDD" id="cd02859">
    <property type="entry name" value="E_set_AMPKbeta_like_N"/>
    <property type="match status" value="1"/>
</dbReference>
<feature type="domain" description="CBM20" evidence="2">
    <location>
        <begin position="81"/>
        <end position="193"/>
    </location>
</feature>
<feature type="region of interest" description="Disordered" evidence="1">
    <location>
        <begin position="45"/>
        <end position="74"/>
    </location>
</feature>
<name>A0A7R9TXM9_9VIRI</name>
<dbReference type="Pfam" id="PF00686">
    <property type="entry name" value="CBM_20"/>
    <property type="match status" value="1"/>
</dbReference>
<gene>
    <name evidence="3" type="ORF">PCOL08062_LOCUS9818</name>
</gene>
<dbReference type="AlphaFoldDB" id="A0A7R9TXM9"/>
<feature type="compositionally biased region" description="Low complexity" evidence="1">
    <location>
        <begin position="1"/>
        <end position="20"/>
    </location>
</feature>
<protein>
    <recommendedName>
        <fullName evidence="2">CBM20 domain-containing protein</fullName>
    </recommendedName>
</protein>
<reference evidence="3" key="1">
    <citation type="submission" date="2021-01" db="EMBL/GenBank/DDBJ databases">
        <authorList>
            <person name="Corre E."/>
            <person name="Pelletier E."/>
            <person name="Niang G."/>
            <person name="Scheremetjew M."/>
            <person name="Finn R."/>
            <person name="Kale V."/>
            <person name="Holt S."/>
            <person name="Cochrane G."/>
            <person name="Meng A."/>
            <person name="Brown T."/>
            <person name="Cohen L."/>
        </authorList>
    </citation>
    <scope>NUCLEOTIDE SEQUENCE</scope>
    <source>
        <strain evidence="3">CCMP1413</strain>
    </source>
</reference>
<accession>A0A7R9TXM9</accession>
<dbReference type="SMART" id="SM01065">
    <property type="entry name" value="CBM_2"/>
    <property type="match status" value="1"/>
</dbReference>
<dbReference type="InterPro" id="IPR002044">
    <property type="entry name" value="CBM20"/>
</dbReference>
<sequence length="557" mass="56264">MASALAAPGGRPAAQNAAAQGGPGARTRRLRRGGAEALLPLRPRGAVGARSPSTSSHRRTCRASAVGGNTAETEGSAALQGQQGAAAVVRLVARRRVEFGEQLAVCGSLAALGEWDLDRAVAMANSGSPDAEDAWSVDIAVPCGALAEFKIVVLRKGAPASWIGASDGGNFVLRARLGREGAAPTSLDHVASPECAVGVSDLAMLQIPAGAADAAAAADARQSGALVPHQAPGELARPDQAGEVASGSPASVLPLHVYGLAGAAAASGGTAEITMKHSVTTETVTTMRVTGSAAGGTADGGAILTPEDAAVPVTSDAALPTPDAAAPMLEAAAPTIEALEAAATRDPKALRDQEGPQLLVSGVVEPSEDDVIEVEASDVSDNREATMMDDALIANAYLDVIAVFDVNFSPAARDLEEGRVESVEVAGSWDDWKGRVALLPRSQGSSWSCTLACPIRTASLKSLFASKKAAGPRVPADDDTDLNPTVFECKFIVNGEHWCHSEVMPLAGSGADNNNAVGRLDVMPAFSPLVAAAAPVVALPAPASNESAGAEPADVHD</sequence>
<dbReference type="Gene3D" id="2.60.40.10">
    <property type="entry name" value="Immunoglobulins"/>
    <property type="match status" value="2"/>
</dbReference>
<dbReference type="InterPro" id="IPR013783">
    <property type="entry name" value="Ig-like_fold"/>
</dbReference>
<proteinExistence type="predicted"/>
<dbReference type="InterPro" id="IPR013784">
    <property type="entry name" value="Carb-bd-like_fold"/>
</dbReference>
<dbReference type="PROSITE" id="PS51166">
    <property type="entry name" value="CBM20"/>
    <property type="match status" value="1"/>
</dbReference>